<keyword evidence="4 7" id="KW-0812">Transmembrane</keyword>
<sequence length="305" mass="33883">MKKYQVWLMLILATLFWAGNFVFGSYVVNEMDPIWMTFSRWVLALFLLFPIAYIVEKPNWKLIKKDWPFLIMIGVLGIIGYNLILYSALEFTSSTNASLVAAMNPAVIVVASVILLKEKLSKIQLLGFFISLVGVVVILTQGDISRIVYLDFNKGDLFMIGAIIVWTFYSIIGKRLTLPPISATAVSTLFAMTLLAPFAFSQGFPIPDLSPLALTGIVYFVLFPSVGSFIFWNIAVREIGASQSGIFLNLIPVFTAIISMILGEMITFVQILGGLFVFLGVYLTTGLLDKKLSAKREKTDLRKSG</sequence>
<dbReference type="Pfam" id="PF00892">
    <property type="entry name" value="EamA"/>
    <property type="match status" value="2"/>
</dbReference>
<dbReference type="SUPFAM" id="SSF103481">
    <property type="entry name" value="Multidrug resistance efflux transporter EmrE"/>
    <property type="match status" value="2"/>
</dbReference>
<gene>
    <name evidence="9" type="ORF">N7Z68_13985</name>
</gene>
<dbReference type="PANTHER" id="PTHR32322:SF18">
    <property type="entry name" value="S-ADENOSYLMETHIONINE_S-ADENOSYLHOMOCYSTEINE TRANSPORTER"/>
    <property type="match status" value="1"/>
</dbReference>
<dbReference type="Proteomes" id="UP001148125">
    <property type="component" value="Unassembled WGS sequence"/>
</dbReference>
<dbReference type="PANTHER" id="PTHR32322">
    <property type="entry name" value="INNER MEMBRANE TRANSPORTER"/>
    <property type="match status" value="1"/>
</dbReference>
<evidence type="ECO:0000256" key="4">
    <source>
        <dbReference type="ARBA" id="ARBA00022692"/>
    </source>
</evidence>
<feature type="transmembrane region" description="Helical" evidence="7">
    <location>
        <begin position="246"/>
        <end position="262"/>
    </location>
</feature>
<keyword evidence="6 7" id="KW-0472">Membrane</keyword>
<evidence type="ECO:0000256" key="5">
    <source>
        <dbReference type="ARBA" id="ARBA00022989"/>
    </source>
</evidence>
<feature type="transmembrane region" description="Helical" evidence="7">
    <location>
        <begin position="212"/>
        <end position="234"/>
    </location>
</feature>
<reference evidence="9" key="1">
    <citation type="submission" date="2024-05" db="EMBL/GenBank/DDBJ databases">
        <title>Alkalihalobacillus sp. strain MEB203 novel alkaliphilic bacterium from Lonar Lake, India.</title>
        <authorList>
            <person name="Joshi A."/>
            <person name="Thite S."/>
            <person name="Mengade P."/>
        </authorList>
    </citation>
    <scope>NUCLEOTIDE SEQUENCE</scope>
    <source>
        <strain evidence="9">MEB 203</strain>
    </source>
</reference>
<feature type="transmembrane region" description="Helical" evidence="7">
    <location>
        <begin position="34"/>
        <end position="55"/>
    </location>
</feature>
<feature type="transmembrane region" description="Helical" evidence="7">
    <location>
        <begin position="147"/>
        <end position="169"/>
    </location>
</feature>
<keyword evidence="10" id="KW-1185">Reference proteome</keyword>
<dbReference type="InterPro" id="IPR000620">
    <property type="entry name" value="EamA_dom"/>
</dbReference>
<evidence type="ECO:0000256" key="3">
    <source>
        <dbReference type="ARBA" id="ARBA00022475"/>
    </source>
</evidence>
<evidence type="ECO:0000256" key="7">
    <source>
        <dbReference type="SAM" id="Phobius"/>
    </source>
</evidence>
<evidence type="ECO:0000256" key="6">
    <source>
        <dbReference type="ARBA" id="ARBA00023136"/>
    </source>
</evidence>
<dbReference type="RefSeq" id="WP_275119097.1">
    <property type="nucleotide sequence ID" value="NZ_JAOTPO010000009.1"/>
</dbReference>
<accession>A0ABT5VGA0</accession>
<feature type="domain" description="EamA" evidence="8">
    <location>
        <begin position="154"/>
        <end position="285"/>
    </location>
</feature>
<evidence type="ECO:0000256" key="1">
    <source>
        <dbReference type="ARBA" id="ARBA00004651"/>
    </source>
</evidence>
<feature type="transmembrane region" description="Helical" evidence="7">
    <location>
        <begin position="268"/>
        <end position="288"/>
    </location>
</feature>
<protein>
    <submittedName>
        <fullName evidence="9">DMT family transporter</fullName>
    </submittedName>
</protein>
<dbReference type="InterPro" id="IPR050638">
    <property type="entry name" value="AA-Vitamin_Transporters"/>
</dbReference>
<comment type="subcellular location">
    <subcellularLocation>
        <location evidence="1">Cell membrane</location>
        <topology evidence="1">Multi-pass membrane protein</topology>
    </subcellularLocation>
</comment>
<evidence type="ECO:0000313" key="10">
    <source>
        <dbReference type="Proteomes" id="UP001148125"/>
    </source>
</evidence>
<comment type="similarity">
    <text evidence="2">Belongs to the EamA transporter family.</text>
</comment>
<evidence type="ECO:0000259" key="8">
    <source>
        <dbReference type="Pfam" id="PF00892"/>
    </source>
</evidence>
<feature type="transmembrane region" description="Helical" evidence="7">
    <location>
        <begin position="95"/>
        <end position="116"/>
    </location>
</feature>
<evidence type="ECO:0000256" key="2">
    <source>
        <dbReference type="ARBA" id="ARBA00007362"/>
    </source>
</evidence>
<dbReference type="InterPro" id="IPR037185">
    <property type="entry name" value="EmrE-like"/>
</dbReference>
<keyword evidence="5 7" id="KW-1133">Transmembrane helix</keyword>
<dbReference type="EMBL" id="JAOTPO010000009">
    <property type="protein sequence ID" value="MDE5414485.1"/>
    <property type="molecule type" value="Genomic_DNA"/>
</dbReference>
<comment type="caution">
    <text evidence="9">The sequence shown here is derived from an EMBL/GenBank/DDBJ whole genome shotgun (WGS) entry which is preliminary data.</text>
</comment>
<feature type="transmembrane region" description="Helical" evidence="7">
    <location>
        <begin position="181"/>
        <end position="200"/>
    </location>
</feature>
<organism evidence="9 10">
    <name type="scientific">Alkalihalobacterium chitinilyticum</name>
    <dbReference type="NCBI Taxonomy" id="2980103"/>
    <lineage>
        <taxon>Bacteria</taxon>
        <taxon>Bacillati</taxon>
        <taxon>Bacillota</taxon>
        <taxon>Bacilli</taxon>
        <taxon>Bacillales</taxon>
        <taxon>Bacillaceae</taxon>
        <taxon>Alkalihalobacterium</taxon>
    </lineage>
</organism>
<proteinExistence type="inferred from homology"/>
<feature type="transmembrane region" description="Helical" evidence="7">
    <location>
        <begin position="7"/>
        <end position="28"/>
    </location>
</feature>
<feature type="transmembrane region" description="Helical" evidence="7">
    <location>
        <begin position="67"/>
        <end position="89"/>
    </location>
</feature>
<name>A0ABT5VGA0_9BACI</name>
<feature type="transmembrane region" description="Helical" evidence="7">
    <location>
        <begin position="123"/>
        <end position="141"/>
    </location>
</feature>
<evidence type="ECO:0000313" key="9">
    <source>
        <dbReference type="EMBL" id="MDE5414485.1"/>
    </source>
</evidence>
<keyword evidence="3" id="KW-1003">Cell membrane</keyword>
<feature type="domain" description="EamA" evidence="8">
    <location>
        <begin position="8"/>
        <end position="139"/>
    </location>
</feature>